<evidence type="ECO:0000313" key="2">
    <source>
        <dbReference type="EMBL" id="SDH93242.1"/>
    </source>
</evidence>
<dbReference type="InterPro" id="IPR002733">
    <property type="entry name" value="AMMECR1_domain"/>
</dbReference>
<reference evidence="2 3" key="1">
    <citation type="submission" date="2016-10" db="EMBL/GenBank/DDBJ databases">
        <authorList>
            <person name="de Groot N.N."/>
        </authorList>
    </citation>
    <scope>NUCLEOTIDE SEQUENCE [LARGE SCALE GENOMIC DNA]</scope>
    <source>
        <strain evidence="2 3">DSM 5885</strain>
    </source>
</reference>
<dbReference type="EMBL" id="FNCY01000010">
    <property type="protein sequence ID" value="SDH93242.1"/>
    <property type="molecule type" value="Genomic_DNA"/>
</dbReference>
<name>A0A1G8GFS2_9RHOO</name>
<dbReference type="PANTHER" id="PTHR13016">
    <property type="entry name" value="AMMECR1 HOMOLOG"/>
    <property type="match status" value="1"/>
</dbReference>
<dbReference type="Proteomes" id="UP000198607">
    <property type="component" value="Unassembled WGS sequence"/>
</dbReference>
<dbReference type="SUPFAM" id="SSF143447">
    <property type="entry name" value="AMMECR1-like"/>
    <property type="match status" value="1"/>
</dbReference>
<feature type="domain" description="AMMECR1" evidence="1">
    <location>
        <begin position="1"/>
        <end position="182"/>
    </location>
</feature>
<dbReference type="InterPro" id="IPR036071">
    <property type="entry name" value="AMMECR1_dom_sf"/>
</dbReference>
<dbReference type="OrthoDB" id="9782820at2"/>
<dbReference type="InterPro" id="IPR023473">
    <property type="entry name" value="AMMECR1"/>
</dbReference>
<dbReference type="Gene3D" id="3.30.1490.150">
    <property type="entry name" value="Hypothetical protein ph0010, domain 2"/>
    <property type="match status" value="1"/>
</dbReference>
<dbReference type="RefSeq" id="WP_091938299.1">
    <property type="nucleotide sequence ID" value="NZ_FNCY01000010.1"/>
</dbReference>
<sequence length="182" mass="20509">MSTDALGTSLLCLARNAIGERFSLPPSPVTPQPEHRQRAATFVTLTQHGDLRGCIGSLEAHRPLAEDVSENALAAAFRDPRFAPLRAEEFEHTHVEVSLLTPATPLQFSDEDDALRQLQPGRDGIVLQHGRRRATFLPQVWESLPAPDLFLRQLKRKAGLPEDFWDSDIALFRYHVRKWKEA</sequence>
<dbReference type="AlphaFoldDB" id="A0A1G8GFS2"/>
<gene>
    <name evidence="2" type="ORF">SAMN05660652_02577</name>
</gene>
<evidence type="ECO:0000313" key="3">
    <source>
        <dbReference type="Proteomes" id="UP000198607"/>
    </source>
</evidence>
<dbReference type="Pfam" id="PF01871">
    <property type="entry name" value="AMMECR1"/>
    <property type="match status" value="1"/>
</dbReference>
<evidence type="ECO:0000259" key="1">
    <source>
        <dbReference type="PROSITE" id="PS51112"/>
    </source>
</evidence>
<dbReference type="PROSITE" id="PS51112">
    <property type="entry name" value="AMMECR1"/>
    <property type="match status" value="1"/>
</dbReference>
<accession>A0A1G8GFS2</accession>
<dbReference type="NCBIfam" id="TIGR04335">
    <property type="entry name" value="AmmeMemoSam_A"/>
    <property type="match status" value="1"/>
</dbReference>
<dbReference type="STRING" id="83767.SAMN05660652_02577"/>
<dbReference type="InterPro" id="IPR027485">
    <property type="entry name" value="AMMECR1_N"/>
</dbReference>
<organism evidence="2 3">
    <name type="scientific">Propionivibrio dicarboxylicus</name>
    <dbReference type="NCBI Taxonomy" id="83767"/>
    <lineage>
        <taxon>Bacteria</taxon>
        <taxon>Pseudomonadati</taxon>
        <taxon>Pseudomonadota</taxon>
        <taxon>Betaproteobacteria</taxon>
        <taxon>Rhodocyclales</taxon>
        <taxon>Rhodocyclaceae</taxon>
        <taxon>Propionivibrio</taxon>
    </lineage>
</organism>
<dbReference type="Gene3D" id="3.30.700.20">
    <property type="entry name" value="Hypothetical protein ph0010, domain 1"/>
    <property type="match status" value="1"/>
</dbReference>
<dbReference type="NCBIfam" id="TIGR00296">
    <property type="entry name" value="TIGR00296 family protein"/>
    <property type="match status" value="1"/>
</dbReference>
<protein>
    <submittedName>
        <fullName evidence="2">Uncharacterized protein, PH0010 family/AmmeMemoRadiSam system protein A</fullName>
    </submittedName>
</protein>
<keyword evidence="3" id="KW-1185">Reference proteome</keyword>
<dbReference type="PANTHER" id="PTHR13016:SF0">
    <property type="entry name" value="AMME SYNDROME CANDIDATE GENE 1 PROTEIN"/>
    <property type="match status" value="1"/>
</dbReference>
<proteinExistence type="predicted"/>
<dbReference type="InterPro" id="IPR027623">
    <property type="entry name" value="AmmeMemoSam_A"/>
</dbReference>